<proteinExistence type="predicted"/>
<gene>
    <name evidence="2" type="ORF">Prum_045370</name>
</gene>
<feature type="region of interest" description="Disordered" evidence="1">
    <location>
        <begin position="117"/>
        <end position="139"/>
    </location>
</feature>
<evidence type="ECO:0000256" key="1">
    <source>
        <dbReference type="SAM" id="MobiDB-lite"/>
    </source>
</evidence>
<keyword evidence="3" id="KW-1185">Reference proteome</keyword>
<dbReference type="InterPro" id="IPR007410">
    <property type="entry name" value="LpqE-like"/>
</dbReference>
<dbReference type="SUPFAM" id="SSF110087">
    <property type="entry name" value="DR1885-like metal-binding protein"/>
    <property type="match status" value="1"/>
</dbReference>
<dbReference type="Gene3D" id="2.60.40.1890">
    <property type="entry name" value="PCu(A)C copper chaperone"/>
    <property type="match status" value="1"/>
</dbReference>
<dbReference type="Pfam" id="PF04314">
    <property type="entry name" value="PCuAC"/>
    <property type="match status" value="1"/>
</dbReference>
<sequence>MDLQRHLGDRLRDGVHSERQGGDPLRRRDGLPSPSPSPAESASPSPDASGSPAPSPSPEAPPAPEPASIEIAAGSFAAFSESTKQHLVLTGLTEELKPGETVELTFDFGNGRTLKLDVPVGTPLSPAPRASAETDEGEH</sequence>
<dbReference type="Proteomes" id="UP000482960">
    <property type="component" value="Unassembled WGS sequence"/>
</dbReference>
<feature type="region of interest" description="Disordered" evidence="1">
    <location>
        <begin position="1"/>
        <end position="69"/>
    </location>
</feature>
<name>A0A6V8LE10_9ACTN</name>
<evidence type="ECO:0000313" key="2">
    <source>
        <dbReference type="EMBL" id="GFJ90895.1"/>
    </source>
</evidence>
<organism evidence="2 3">
    <name type="scientific">Phytohabitans rumicis</name>
    <dbReference type="NCBI Taxonomy" id="1076125"/>
    <lineage>
        <taxon>Bacteria</taxon>
        <taxon>Bacillati</taxon>
        <taxon>Actinomycetota</taxon>
        <taxon>Actinomycetes</taxon>
        <taxon>Micromonosporales</taxon>
        <taxon>Micromonosporaceae</taxon>
    </lineage>
</organism>
<dbReference type="InterPro" id="IPR036182">
    <property type="entry name" value="PCuAC_sf"/>
</dbReference>
<feature type="compositionally biased region" description="Basic and acidic residues" evidence="1">
    <location>
        <begin position="1"/>
        <end position="30"/>
    </location>
</feature>
<comment type="caution">
    <text evidence="2">The sequence shown here is derived from an EMBL/GenBank/DDBJ whole genome shotgun (WGS) entry which is preliminary data.</text>
</comment>
<feature type="compositionally biased region" description="Low complexity" evidence="1">
    <location>
        <begin position="38"/>
        <end position="52"/>
    </location>
</feature>
<evidence type="ECO:0000313" key="3">
    <source>
        <dbReference type="Proteomes" id="UP000482960"/>
    </source>
</evidence>
<dbReference type="RefSeq" id="WP_173078146.1">
    <property type="nucleotide sequence ID" value="NZ_BLPG01000001.1"/>
</dbReference>
<accession>A0A6V8LE10</accession>
<protein>
    <submittedName>
        <fullName evidence="2">Uncharacterized protein</fullName>
    </submittedName>
</protein>
<dbReference type="AlphaFoldDB" id="A0A6V8LE10"/>
<reference evidence="2 3" key="1">
    <citation type="submission" date="2020-03" db="EMBL/GenBank/DDBJ databases">
        <title>Whole genome shotgun sequence of Phytohabitans rumicis NBRC 108638.</title>
        <authorList>
            <person name="Komaki H."/>
            <person name="Tamura T."/>
        </authorList>
    </citation>
    <scope>NUCLEOTIDE SEQUENCE [LARGE SCALE GENOMIC DNA]</scope>
    <source>
        <strain evidence="2 3">NBRC 108638</strain>
    </source>
</reference>
<reference evidence="2 3" key="2">
    <citation type="submission" date="2020-03" db="EMBL/GenBank/DDBJ databases">
        <authorList>
            <person name="Ichikawa N."/>
            <person name="Kimura A."/>
            <person name="Kitahashi Y."/>
            <person name="Uohara A."/>
        </authorList>
    </citation>
    <scope>NUCLEOTIDE SEQUENCE [LARGE SCALE GENOMIC DNA]</scope>
    <source>
        <strain evidence="2 3">NBRC 108638</strain>
    </source>
</reference>
<dbReference type="EMBL" id="BLPG01000001">
    <property type="protein sequence ID" value="GFJ90895.1"/>
    <property type="molecule type" value="Genomic_DNA"/>
</dbReference>
<feature type="compositionally biased region" description="Pro residues" evidence="1">
    <location>
        <begin position="53"/>
        <end position="65"/>
    </location>
</feature>